<name>A0A8J6DZK0_9EUKA</name>
<dbReference type="Proteomes" id="UP000717585">
    <property type="component" value="Unassembled WGS sequence"/>
</dbReference>
<proteinExistence type="predicted"/>
<dbReference type="InterPro" id="IPR008271">
    <property type="entry name" value="Ser/Thr_kinase_AS"/>
</dbReference>
<protein>
    <recommendedName>
        <fullName evidence="1">non-specific serine/threonine protein kinase</fullName>
        <ecNumber evidence="1">2.7.11.1</ecNumber>
    </recommendedName>
</protein>
<evidence type="ECO:0000313" key="11">
    <source>
        <dbReference type="EMBL" id="KAG9390506.1"/>
    </source>
</evidence>
<comment type="catalytic activity">
    <reaction evidence="9">
        <text>L-seryl-[protein] + ATP = O-phospho-L-seryl-[protein] + ADP + H(+)</text>
        <dbReference type="Rhea" id="RHEA:17989"/>
        <dbReference type="Rhea" id="RHEA-COMP:9863"/>
        <dbReference type="Rhea" id="RHEA-COMP:11604"/>
        <dbReference type="ChEBI" id="CHEBI:15378"/>
        <dbReference type="ChEBI" id="CHEBI:29999"/>
        <dbReference type="ChEBI" id="CHEBI:30616"/>
        <dbReference type="ChEBI" id="CHEBI:83421"/>
        <dbReference type="ChEBI" id="CHEBI:456216"/>
        <dbReference type="EC" id="2.7.11.1"/>
    </reaction>
</comment>
<evidence type="ECO:0000256" key="7">
    <source>
        <dbReference type="ARBA" id="ARBA00022840"/>
    </source>
</evidence>
<dbReference type="PROSITE" id="PS00108">
    <property type="entry name" value="PROTEIN_KINASE_ST"/>
    <property type="match status" value="1"/>
</dbReference>
<dbReference type="PANTHER" id="PTHR24356">
    <property type="entry name" value="SERINE/THREONINE-PROTEIN KINASE"/>
    <property type="match status" value="1"/>
</dbReference>
<dbReference type="GO" id="GO:0007010">
    <property type="term" value="P:cytoskeleton organization"/>
    <property type="evidence" value="ECO:0007669"/>
    <property type="project" value="UniProtKB-ARBA"/>
</dbReference>
<dbReference type="EMBL" id="JAHDYR010000064">
    <property type="protein sequence ID" value="KAG9390506.1"/>
    <property type="molecule type" value="Genomic_DNA"/>
</dbReference>
<dbReference type="Gene3D" id="2.130.10.10">
    <property type="entry name" value="YVTN repeat-like/Quinoprotein amine dehydrogenase"/>
    <property type="match status" value="1"/>
</dbReference>
<dbReference type="SUPFAM" id="SSF50978">
    <property type="entry name" value="WD40 repeat-like"/>
    <property type="match status" value="1"/>
</dbReference>
<keyword evidence="7" id="KW-0067">ATP-binding</keyword>
<evidence type="ECO:0000256" key="2">
    <source>
        <dbReference type="ARBA" id="ARBA00022527"/>
    </source>
</evidence>
<evidence type="ECO:0000256" key="4">
    <source>
        <dbReference type="ARBA" id="ARBA00022679"/>
    </source>
</evidence>
<keyword evidence="2" id="KW-0723">Serine/threonine-protein kinase</keyword>
<evidence type="ECO:0000256" key="5">
    <source>
        <dbReference type="ARBA" id="ARBA00022741"/>
    </source>
</evidence>
<sequence>MLKTQGLPYCVKLVDYFMDDLNIYFVMELVPGGALFDHIQGHSLPVDWVRFYLAELLVALTGLHGQGIVHRDLKPENILLDGEGHVRLIDFGVSAELKQNANLITFCGTADYVSPECLHNRPYRTSVDWWAFGCIAYEMLVGQSPFAARSVHLTYQRILTRQLTLPDEMDTHGKDLVDRLLLSDPDARIAPDDIKAHPFFSGVCWDTLLSMQGPMAPGFTLAHTPNSGRSISPHMEVTLSARRWAVRDRILKDIGVTNHDSMTDLYPDIAKLPSLPSVSALAATLKLPDPPVLSAANHDALLIPSQPVTHLATVGDTVMMVCPFSSVVAVRSDVPLVSNALHHVDPLDRETAMSFDVQCQLPCTSTPYFGCTVAGSVPTFLFPAHRRVASLVSLDVEGVPVVKEWAVHNRPITCAASRHGVIATADMEGSVTAGPWDGQAHPHFSTGLFTVQMIDVSPNGSSVAVSDGSTVCTLNAATQHTVSCFEVADQSLAGLSYVDPNVFCVAGHTLGLLDARVPTVSFAGQLACPATGLAVQGNLVAVTSTALTMLFDVRSMAAPVTTVVTGYQPTGAVCAFKEDRTQFACSTAKGACLIDLETMERSYVSCGTPAKALAFTSNSLVQATPDTAVYMFDLT</sequence>
<dbReference type="PROSITE" id="PS50011">
    <property type="entry name" value="PROTEIN_KINASE_DOM"/>
    <property type="match status" value="1"/>
</dbReference>
<dbReference type="Pfam" id="PF00069">
    <property type="entry name" value="Pkinase"/>
    <property type="match status" value="1"/>
</dbReference>
<dbReference type="SMART" id="SM00220">
    <property type="entry name" value="S_TKc"/>
    <property type="match status" value="1"/>
</dbReference>
<comment type="catalytic activity">
    <reaction evidence="8">
        <text>L-threonyl-[protein] + ATP = O-phospho-L-threonyl-[protein] + ADP + H(+)</text>
        <dbReference type="Rhea" id="RHEA:46608"/>
        <dbReference type="Rhea" id="RHEA-COMP:11060"/>
        <dbReference type="Rhea" id="RHEA-COMP:11605"/>
        <dbReference type="ChEBI" id="CHEBI:15378"/>
        <dbReference type="ChEBI" id="CHEBI:30013"/>
        <dbReference type="ChEBI" id="CHEBI:30616"/>
        <dbReference type="ChEBI" id="CHEBI:61977"/>
        <dbReference type="ChEBI" id="CHEBI:456216"/>
        <dbReference type="EC" id="2.7.11.1"/>
    </reaction>
</comment>
<dbReference type="GO" id="GO:0035556">
    <property type="term" value="P:intracellular signal transduction"/>
    <property type="evidence" value="ECO:0007669"/>
    <property type="project" value="TreeGrafter"/>
</dbReference>
<dbReference type="OrthoDB" id="63267at2759"/>
<evidence type="ECO:0000259" key="10">
    <source>
        <dbReference type="PROSITE" id="PS50011"/>
    </source>
</evidence>
<gene>
    <name evidence="11" type="ORF">J8273_7857</name>
</gene>
<dbReference type="InterPro" id="IPR011009">
    <property type="entry name" value="Kinase-like_dom_sf"/>
</dbReference>
<dbReference type="SUPFAM" id="SSF56112">
    <property type="entry name" value="Protein kinase-like (PK-like)"/>
    <property type="match status" value="1"/>
</dbReference>
<dbReference type="AlphaFoldDB" id="A0A8J6DZK0"/>
<keyword evidence="4" id="KW-0808">Transferase</keyword>
<keyword evidence="12" id="KW-1185">Reference proteome</keyword>
<dbReference type="GO" id="GO:0004674">
    <property type="term" value="F:protein serine/threonine kinase activity"/>
    <property type="evidence" value="ECO:0007669"/>
    <property type="project" value="UniProtKB-KW"/>
</dbReference>
<dbReference type="EC" id="2.7.11.1" evidence="1"/>
<feature type="domain" description="Protein kinase" evidence="10">
    <location>
        <begin position="1"/>
        <end position="200"/>
    </location>
</feature>
<evidence type="ECO:0000256" key="6">
    <source>
        <dbReference type="ARBA" id="ARBA00022777"/>
    </source>
</evidence>
<evidence type="ECO:0000256" key="1">
    <source>
        <dbReference type="ARBA" id="ARBA00012513"/>
    </source>
</evidence>
<dbReference type="CDD" id="cd05123">
    <property type="entry name" value="STKc_AGC"/>
    <property type="match status" value="1"/>
</dbReference>
<dbReference type="InterPro" id="IPR050236">
    <property type="entry name" value="Ser_Thr_kinase_AGC"/>
</dbReference>
<keyword evidence="3" id="KW-0597">Phosphoprotein</keyword>
<evidence type="ECO:0000256" key="9">
    <source>
        <dbReference type="ARBA" id="ARBA00048679"/>
    </source>
</evidence>
<organism evidence="11 12">
    <name type="scientific">Carpediemonas membranifera</name>
    <dbReference type="NCBI Taxonomy" id="201153"/>
    <lineage>
        <taxon>Eukaryota</taxon>
        <taxon>Metamonada</taxon>
        <taxon>Carpediemonas-like organisms</taxon>
        <taxon>Carpediemonas</taxon>
    </lineage>
</organism>
<dbReference type="InterPro" id="IPR015943">
    <property type="entry name" value="WD40/YVTN_repeat-like_dom_sf"/>
</dbReference>
<dbReference type="PANTHER" id="PTHR24356:SF1">
    <property type="entry name" value="SERINE_THREONINE-PROTEIN KINASE GREATWALL"/>
    <property type="match status" value="1"/>
</dbReference>
<evidence type="ECO:0000256" key="8">
    <source>
        <dbReference type="ARBA" id="ARBA00047899"/>
    </source>
</evidence>
<evidence type="ECO:0000256" key="3">
    <source>
        <dbReference type="ARBA" id="ARBA00022553"/>
    </source>
</evidence>
<reference evidence="11" key="1">
    <citation type="submission" date="2021-05" db="EMBL/GenBank/DDBJ databases">
        <title>A free-living protist that lacks canonical eukaryotic 1 DNA replication and segregation systems.</title>
        <authorList>
            <person name="Salas-Leiva D.E."/>
            <person name="Tromer E.C."/>
            <person name="Curtis B.A."/>
            <person name="Jerlstrom-Hultqvist J."/>
            <person name="Kolisko M."/>
            <person name="Yi Z."/>
            <person name="Salas-Leiva J.S."/>
            <person name="Gallot-Lavallee L."/>
            <person name="Kops G.J.P.L."/>
            <person name="Archibald J.M."/>
            <person name="Simpson A.G.B."/>
            <person name="Roger A.J."/>
        </authorList>
    </citation>
    <scope>NUCLEOTIDE SEQUENCE</scope>
    <source>
        <strain evidence="11">BICM</strain>
    </source>
</reference>
<dbReference type="Gene3D" id="3.30.200.20">
    <property type="entry name" value="Phosphorylase Kinase, domain 1"/>
    <property type="match status" value="1"/>
</dbReference>
<keyword evidence="6 11" id="KW-0418">Kinase</keyword>
<dbReference type="Gene3D" id="1.10.510.10">
    <property type="entry name" value="Transferase(Phosphotransferase) domain 1"/>
    <property type="match status" value="1"/>
</dbReference>
<dbReference type="FunFam" id="1.10.510.10:FF:000024">
    <property type="entry name" value="Probable serine/threonine-protein kinase cot-1"/>
    <property type="match status" value="1"/>
</dbReference>
<dbReference type="InterPro" id="IPR000719">
    <property type="entry name" value="Prot_kinase_dom"/>
</dbReference>
<keyword evidence="5" id="KW-0547">Nucleotide-binding</keyword>
<dbReference type="InterPro" id="IPR036322">
    <property type="entry name" value="WD40_repeat_dom_sf"/>
</dbReference>
<dbReference type="GO" id="GO:0005524">
    <property type="term" value="F:ATP binding"/>
    <property type="evidence" value="ECO:0007669"/>
    <property type="project" value="UniProtKB-KW"/>
</dbReference>
<dbReference type="InterPro" id="IPR045270">
    <property type="entry name" value="STKc_AGC"/>
</dbReference>
<accession>A0A8J6DZK0</accession>
<evidence type="ECO:0000313" key="12">
    <source>
        <dbReference type="Proteomes" id="UP000717585"/>
    </source>
</evidence>
<comment type="caution">
    <text evidence="11">The sequence shown here is derived from an EMBL/GenBank/DDBJ whole genome shotgun (WGS) entry which is preliminary data.</text>
</comment>